<dbReference type="Pfam" id="PF00583">
    <property type="entry name" value="Acetyltransf_1"/>
    <property type="match status" value="1"/>
</dbReference>
<evidence type="ECO:0000256" key="2">
    <source>
        <dbReference type="ARBA" id="ARBA00023315"/>
    </source>
</evidence>
<dbReference type="InterPro" id="IPR016181">
    <property type="entry name" value="Acyl_CoA_acyltransferase"/>
</dbReference>
<dbReference type="AlphaFoldDB" id="A0A0L8BRW1"/>
<organism evidence="4 5">
    <name type="scientific">Ensifer adhaerens</name>
    <name type="common">Sinorhizobium morelense</name>
    <dbReference type="NCBI Taxonomy" id="106592"/>
    <lineage>
        <taxon>Bacteria</taxon>
        <taxon>Pseudomonadati</taxon>
        <taxon>Pseudomonadota</taxon>
        <taxon>Alphaproteobacteria</taxon>
        <taxon>Hyphomicrobiales</taxon>
        <taxon>Rhizobiaceae</taxon>
        <taxon>Sinorhizobium/Ensifer group</taxon>
        <taxon>Ensifer</taxon>
    </lineage>
</organism>
<feature type="domain" description="N-acetyltransferase" evidence="3">
    <location>
        <begin position="6"/>
        <end position="193"/>
    </location>
</feature>
<dbReference type="RefSeq" id="WP_053250217.1">
    <property type="nucleotide sequence ID" value="NZ_LGAP01000011.1"/>
</dbReference>
<sequence>MIRLEPPLRFASEADARELADLVNFAGEGLPLYIWEGLAKDGQDPWEVGRARQTERVREGQIVVVDFGDGAVASLTGYPIGSEPKPIGDDFPALFRPLQELENKALESWYVNVLACYPEYRGQGLGSRLLNLAEQIARDGELRRMSVIVANNNAGARRLYERHGYEEVAALPCVKEGWETYTEHWVLLTKPLSLVDHC</sequence>
<evidence type="ECO:0000259" key="3">
    <source>
        <dbReference type="PROSITE" id="PS51186"/>
    </source>
</evidence>
<keyword evidence="2" id="KW-0012">Acyltransferase</keyword>
<accession>A0A0L8BRW1</accession>
<proteinExistence type="predicted"/>
<name>A0A0L8BRW1_ENSAD</name>
<dbReference type="EMBL" id="LGAP01000011">
    <property type="protein sequence ID" value="KOF17457.1"/>
    <property type="molecule type" value="Genomic_DNA"/>
</dbReference>
<evidence type="ECO:0000313" key="4">
    <source>
        <dbReference type="EMBL" id="KOF17457.1"/>
    </source>
</evidence>
<gene>
    <name evidence="4" type="ORF">AC244_17960</name>
</gene>
<dbReference type="PANTHER" id="PTHR43072">
    <property type="entry name" value="N-ACETYLTRANSFERASE"/>
    <property type="match status" value="1"/>
</dbReference>
<dbReference type="PROSITE" id="PS51186">
    <property type="entry name" value="GNAT"/>
    <property type="match status" value="1"/>
</dbReference>
<dbReference type="InterPro" id="IPR000182">
    <property type="entry name" value="GNAT_dom"/>
</dbReference>
<evidence type="ECO:0000256" key="1">
    <source>
        <dbReference type="ARBA" id="ARBA00022679"/>
    </source>
</evidence>
<dbReference type="PATRIC" id="fig|106592.7.peg.1380"/>
<comment type="caution">
    <text evidence="4">The sequence shown here is derived from an EMBL/GenBank/DDBJ whole genome shotgun (WGS) entry which is preliminary data.</text>
</comment>
<dbReference type="PANTHER" id="PTHR43072:SF23">
    <property type="entry name" value="UPF0039 PROTEIN C11D3.02C"/>
    <property type="match status" value="1"/>
</dbReference>
<dbReference type="GO" id="GO:0016747">
    <property type="term" value="F:acyltransferase activity, transferring groups other than amino-acyl groups"/>
    <property type="evidence" value="ECO:0007669"/>
    <property type="project" value="InterPro"/>
</dbReference>
<reference evidence="5" key="1">
    <citation type="submission" date="2015-07" db="EMBL/GenBank/DDBJ databases">
        <title>Whole genome sequence of an Ensifer adhaerens strain isolated from a cave pool in the Wind Cave National Park.</title>
        <authorList>
            <person name="Eng W.W.H."/>
            <person name="Gan H.M."/>
            <person name="Barton H.A."/>
            <person name="Savka M.A."/>
        </authorList>
    </citation>
    <scope>NUCLEOTIDE SEQUENCE [LARGE SCALE GENOMIC DNA]</scope>
    <source>
        <strain evidence="5">SD006</strain>
    </source>
</reference>
<evidence type="ECO:0000313" key="5">
    <source>
        <dbReference type="Proteomes" id="UP000037425"/>
    </source>
</evidence>
<dbReference type="Proteomes" id="UP000037425">
    <property type="component" value="Unassembled WGS sequence"/>
</dbReference>
<protein>
    <submittedName>
        <fullName evidence="4">GCN5 family acetyltransferase</fullName>
    </submittedName>
</protein>
<dbReference type="Gene3D" id="3.40.630.30">
    <property type="match status" value="1"/>
</dbReference>
<dbReference type="CDD" id="cd04301">
    <property type="entry name" value="NAT_SF"/>
    <property type="match status" value="1"/>
</dbReference>
<keyword evidence="1 4" id="KW-0808">Transferase</keyword>
<dbReference type="OrthoDB" id="9788924at2"/>
<dbReference type="SUPFAM" id="SSF55729">
    <property type="entry name" value="Acyl-CoA N-acyltransferases (Nat)"/>
    <property type="match status" value="1"/>
</dbReference>